<keyword evidence="1" id="KW-0812">Transmembrane</keyword>
<evidence type="ECO:0000313" key="3">
    <source>
        <dbReference type="Proteomes" id="UP000011625"/>
    </source>
</evidence>
<dbReference type="EMBL" id="AOME01000059">
    <property type="protein sequence ID" value="EMA52019.1"/>
    <property type="molecule type" value="Genomic_DNA"/>
</dbReference>
<keyword evidence="3" id="KW-1185">Reference proteome</keyword>
<feature type="transmembrane region" description="Helical" evidence="1">
    <location>
        <begin position="50"/>
        <end position="68"/>
    </location>
</feature>
<name>M0N4K2_9EURY</name>
<sequence>MGSLIEGVLSAIVIIAIAAVLGALILSAAGRPLAMSGRMVATMNGMSSRSLQSIILLALAIPFFSWIFGFSPLDPTAGCIPFVGG</sequence>
<organism evidence="2 3">
    <name type="scientific">Halococcus salifodinae DSM 8989</name>
    <dbReference type="NCBI Taxonomy" id="1227456"/>
    <lineage>
        <taxon>Archaea</taxon>
        <taxon>Methanobacteriati</taxon>
        <taxon>Methanobacteriota</taxon>
        <taxon>Stenosarchaea group</taxon>
        <taxon>Halobacteria</taxon>
        <taxon>Halobacteriales</taxon>
        <taxon>Halococcaceae</taxon>
        <taxon>Halococcus</taxon>
    </lineage>
</organism>
<dbReference type="PATRIC" id="fig|1227456.3.peg.2416"/>
<keyword evidence="1" id="KW-1133">Transmembrane helix</keyword>
<keyword evidence="1" id="KW-0472">Membrane</keyword>
<gene>
    <name evidence="2" type="ORF">C450_11908</name>
</gene>
<evidence type="ECO:0000256" key="1">
    <source>
        <dbReference type="SAM" id="Phobius"/>
    </source>
</evidence>
<protein>
    <submittedName>
        <fullName evidence="2">Uncharacterized protein</fullName>
    </submittedName>
</protein>
<reference evidence="2 3" key="1">
    <citation type="journal article" date="2014" name="PLoS Genet.">
        <title>Phylogenetically driven sequencing of extremely halophilic archaea reveals strategies for static and dynamic osmo-response.</title>
        <authorList>
            <person name="Becker E.A."/>
            <person name="Seitzer P.M."/>
            <person name="Tritt A."/>
            <person name="Larsen D."/>
            <person name="Krusor M."/>
            <person name="Yao A.I."/>
            <person name="Wu D."/>
            <person name="Madern D."/>
            <person name="Eisen J.A."/>
            <person name="Darling A.E."/>
            <person name="Facciotti M.T."/>
        </authorList>
    </citation>
    <scope>NUCLEOTIDE SEQUENCE [LARGE SCALE GENOMIC DNA]</scope>
    <source>
        <strain evidence="2 3">DSM 8989</strain>
    </source>
</reference>
<comment type="caution">
    <text evidence="2">The sequence shown here is derived from an EMBL/GenBank/DDBJ whole genome shotgun (WGS) entry which is preliminary data.</text>
</comment>
<dbReference type="AlphaFoldDB" id="M0N4K2"/>
<accession>M0N4K2</accession>
<dbReference type="Proteomes" id="UP000011625">
    <property type="component" value="Unassembled WGS sequence"/>
</dbReference>
<feature type="transmembrane region" description="Helical" evidence="1">
    <location>
        <begin position="6"/>
        <end position="29"/>
    </location>
</feature>
<dbReference type="STRING" id="1227456.C450_11908"/>
<proteinExistence type="predicted"/>
<evidence type="ECO:0000313" key="2">
    <source>
        <dbReference type="EMBL" id="EMA52019.1"/>
    </source>
</evidence>